<reference evidence="2" key="1">
    <citation type="journal article" date="2020" name="Nature">
        <title>Giant virus diversity and host interactions through global metagenomics.</title>
        <authorList>
            <person name="Schulz F."/>
            <person name="Roux S."/>
            <person name="Paez-Espino D."/>
            <person name="Jungbluth S."/>
            <person name="Walsh D.A."/>
            <person name="Denef V.J."/>
            <person name="McMahon K.D."/>
            <person name="Konstantinidis K.T."/>
            <person name="Eloe-Fadrosh E.A."/>
            <person name="Kyrpides N.C."/>
            <person name="Woyke T."/>
        </authorList>
    </citation>
    <scope>NUCLEOTIDE SEQUENCE</scope>
    <source>
        <strain evidence="2">GVMAG-M-3300023179-2</strain>
    </source>
</reference>
<evidence type="ECO:0000256" key="1">
    <source>
        <dbReference type="SAM" id="Phobius"/>
    </source>
</evidence>
<feature type="transmembrane region" description="Helical" evidence="1">
    <location>
        <begin position="6"/>
        <end position="23"/>
    </location>
</feature>
<sequence>MDFFQFKILILLITIICNLNFYYTKLNNLDILENKISYIENNITNLIIEAKNNNIQNSKYNKSIDYYNIILI</sequence>
<keyword evidence="1" id="KW-0812">Transmembrane</keyword>
<protein>
    <submittedName>
        <fullName evidence="2">Uncharacterized protein</fullName>
    </submittedName>
</protein>
<proteinExistence type="predicted"/>
<dbReference type="AlphaFoldDB" id="A0A6C0EDH1"/>
<keyword evidence="1" id="KW-1133">Transmembrane helix</keyword>
<organism evidence="2">
    <name type="scientific">viral metagenome</name>
    <dbReference type="NCBI Taxonomy" id="1070528"/>
    <lineage>
        <taxon>unclassified sequences</taxon>
        <taxon>metagenomes</taxon>
        <taxon>organismal metagenomes</taxon>
    </lineage>
</organism>
<accession>A0A6C0EDH1</accession>
<keyword evidence="1" id="KW-0472">Membrane</keyword>
<evidence type="ECO:0000313" key="2">
    <source>
        <dbReference type="EMBL" id="QHT27154.1"/>
    </source>
</evidence>
<name>A0A6C0EDH1_9ZZZZ</name>
<dbReference type="EMBL" id="MN739812">
    <property type="protein sequence ID" value="QHT27154.1"/>
    <property type="molecule type" value="Genomic_DNA"/>
</dbReference>